<dbReference type="AlphaFoldDB" id="A0A6M3LVG7"/>
<gene>
    <name evidence="1" type="ORF">MM415B06105_0002</name>
</gene>
<evidence type="ECO:0000313" key="1">
    <source>
        <dbReference type="EMBL" id="QJA97584.1"/>
    </source>
</evidence>
<protein>
    <submittedName>
        <fullName evidence="1">Uncharacterized protein</fullName>
    </submittedName>
</protein>
<proteinExistence type="predicted"/>
<dbReference type="EMBL" id="MT143507">
    <property type="protein sequence ID" value="QJA97584.1"/>
    <property type="molecule type" value="Genomic_DNA"/>
</dbReference>
<name>A0A6M3LVG7_9ZZZZ</name>
<accession>A0A6M3LVG7</accession>
<reference evidence="1" key="1">
    <citation type="submission" date="2020-03" db="EMBL/GenBank/DDBJ databases">
        <title>The deep terrestrial virosphere.</title>
        <authorList>
            <person name="Holmfeldt K."/>
            <person name="Nilsson E."/>
            <person name="Simone D."/>
            <person name="Lopez-Fernandez M."/>
            <person name="Wu X."/>
            <person name="de Brujin I."/>
            <person name="Lundin D."/>
            <person name="Andersson A."/>
            <person name="Bertilsson S."/>
            <person name="Dopson M."/>
        </authorList>
    </citation>
    <scope>NUCLEOTIDE SEQUENCE</scope>
    <source>
        <strain evidence="1">MM415B06105</strain>
    </source>
</reference>
<organism evidence="1">
    <name type="scientific">viral metagenome</name>
    <dbReference type="NCBI Taxonomy" id="1070528"/>
    <lineage>
        <taxon>unclassified sequences</taxon>
        <taxon>metagenomes</taxon>
        <taxon>organismal metagenomes</taxon>
    </lineage>
</organism>
<sequence>MTGFDRADLEHCTRQASSDSHLRDYWAAEAEYIRENGSPLRDRHATHLTAADYAKRCDGAGNYIGPAN</sequence>